<feature type="chain" id="PRO_5047539765" evidence="2">
    <location>
        <begin position="22"/>
        <end position="732"/>
    </location>
</feature>
<dbReference type="Proteomes" id="UP001595886">
    <property type="component" value="Unassembled WGS sequence"/>
</dbReference>
<name>A0ABV9QZQ4_9GAMM</name>
<evidence type="ECO:0000256" key="1">
    <source>
        <dbReference type="ARBA" id="ARBA00005233"/>
    </source>
</evidence>
<dbReference type="RefSeq" id="WP_380022659.1">
    <property type="nucleotide sequence ID" value="NZ_JBHSHD010000016.1"/>
</dbReference>
<protein>
    <submittedName>
        <fullName evidence="3">Pilin</fullName>
    </submittedName>
</protein>
<dbReference type="EMBL" id="JBHSHD010000016">
    <property type="protein sequence ID" value="MFC4822382.1"/>
    <property type="molecule type" value="Genomic_DNA"/>
</dbReference>
<dbReference type="SUPFAM" id="SSF54523">
    <property type="entry name" value="Pili subunits"/>
    <property type="match status" value="1"/>
</dbReference>
<dbReference type="Gene3D" id="3.30.700.10">
    <property type="entry name" value="Glycoprotein, Type 4 Pilin"/>
    <property type="match status" value="1"/>
</dbReference>
<accession>A0ABV9QZQ4</accession>
<reference evidence="4" key="1">
    <citation type="journal article" date="2019" name="Int. J. Syst. Evol. Microbiol.">
        <title>The Global Catalogue of Microorganisms (GCM) 10K type strain sequencing project: providing services to taxonomists for standard genome sequencing and annotation.</title>
        <authorList>
            <consortium name="The Broad Institute Genomics Platform"/>
            <consortium name="The Broad Institute Genome Sequencing Center for Infectious Disease"/>
            <person name="Wu L."/>
            <person name="Ma J."/>
        </authorList>
    </citation>
    <scope>NUCLEOTIDE SEQUENCE [LARGE SCALE GENOMIC DNA]</scope>
    <source>
        <strain evidence="4">CCUG 30340</strain>
    </source>
</reference>
<evidence type="ECO:0000313" key="3">
    <source>
        <dbReference type="EMBL" id="MFC4822382.1"/>
    </source>
</evidence>
<dbReference type="InterPro" id="IPR045584">
    <property type="entry name" value="Pilin-like"/>
</dbReference>
<evidence type="ECO:0000313" key="4">
    <source>
        <dbReference type="Proteomes" id="UP001595886"/>
    </source>
</evidence>
<comment type="similarity">
    <text evidence="1">Belongs to the N-Me-Phe pilin family.</text>
</comment>
<feature type="signal peptide" evidence="2">
    <location>
        <begin position="1"/>
        <end position="21"/>
    </location>
</feature>
<dbReference type="Pfam" id="PF00114">
    <property type="entry name" value="Pilin"/>
    <property type="match status" value="1"/>
</dbReference>
<gene>
    <name evidence="3" type="ORF">ACFO6Q_18805</name>
</gene>
<organism evidence="3 4">
    <name type="scientific">Dokdonella ginsengisoli</name>
    <dbReference type="NCBI Taxonomy" id="363846"/>
    <lineage>
        <taxon>Bacteria</taxon>
        <taxon>Pseudomonadati</taxon>
        <taxon>Pseudomonadota</taxon>
        <taxon>Gammaproteobacteria</taxon>
        <taxon>Lysobacterales</taxon>
        <taxon>Rhodanobacteraceae</taxon>
        <taxon>Dokdonella</taxon>
    </lineage>
</organism>
<dbReference type="InterPro" id="IPR001082">
    <property type="entry name" value="Pilin"/>
</dbReference>
<keyword evidence="4" id="KW-1185">Reference proteome</keyword>
<evidence type="ECO:0000256" key="2">
    <source>
        <dbReference type="SAM" id="SignalP"/>
    </source>
</evidence>
<comment type="caution">
    <text evidence="3">The sequence shown here is derived from an EMBL/GenBank/DDBJ whole genome shotgun (WGS) entry which is preliminary data.</text>
</comment>
<sequence length="732" mass="76985">MSRSPFVRRALALGLAAGLLAACSKETTTPVAALDGAARERAAAIARPAWLRDRLPDHTVAYLRVPSIWGWLSAPNGRVLDAALASQAHVDAIRALRQAVREDKLIADSGMAPMLGLLLADLDSPVEIAVVDNGEVANPTSNVFASVQFDVADVAAMNARIAALAKDAPVLKAPLDADGRGELAQKGFVRFDAANRRLFVFAGMSASASGLDTLIGQTAQTRPAEMAASEREVDASGQGLFFWLKLKGINGMAGAYLPQDASSALVRDFVQKSESVAGGWGTVDGHGRLQLRLRAPQARLLGYFAPNAPLPALKTAGAPQWAASLHLPDAQQWQQLVDQLDTDFGPGTRAKFDAAKSDATAKLGIDPLELLRRIGPAVVAFEDDAGSYSALQVSDRAALYQLLEQLGGKRGWRHDTIRSGTTDVHHLHIPGTDLDGASATPADAQSSAWMRLYARLGSHLYWVEDGDWLVFGSVPQALADRAAARPATDLAGWQKGQGYDAPGSLLGVTALTRGAQRTGYYAYLGGLQLVADAVGAKPDLASLPSASELKLPLQGAVGIALEARPDFLGLSLQYDATPLDALSGGGSMTTVAAAAIVAAVALPAYQDYTARAQVASVVAATGELKTYLAEHYIARGNFPDSLDEADVGETELGEISKYLENFWIEDGTIVLQFGDEATAGLKEQTLTLTPYQLGTGVVWRCGNGAVDDAAQPLSGPETATTVPDKLLPAACR</sequence>
<keyword evidence="2" id="KW-0732">Signal</keyword>
<dbReference type="PROSITE" id="PS51257">
    <property type="entry name" value="PROKAR_LIPOPROTEIN"/>
    <property type="match status" value="1"/>
</dbReference>
<proteinExistence type="inferred from homology"/>